<dbReference type="PANTHER" id="PTHR22847">
    <property type="entry name" value="WD40 REPEAT PROTEIN"/>
    <property type="match status" value="1"/>
</dbReference>
<dbReference type="Gene3D" id="2.130.10.10">
    <property type="entry name" value="YVTN repeat-like/Quinoprotein amine dehydrogenase"/>
    <property type="match status" value="2"/>
</dbReference>
<organism evidence="4 5">
    <name type="scientific">Pleurotus ostreatus (strain PC15)</name>
    <name type="common">Oyster mushroom</name>
    <dbReference type="NCBI Taxonomy" id="1137138"/>
    <lineage>
        <taxon>Eukaryota</taxon>
        <taxon>Fungi</taxon>
        <taxon>Dikarya</taxon>
        <taxon>Basidiomycota</taxon>
        <taxon>Agaricomycotina</taxon>
        <taxon>Agaricomycetes</taxon>
        <taxon>Agaricomycetidae</taxon>
        <taxon>Agaricales</taxon>
        <taxon>Pleurotineae</taxon>
        <taxon>Pleurotaceae</taxon>
        <taxon>Pleurotus</taxon>
    </lineage>
</organism>
<dbReference type="Pfam" id="PF00400">
    <property type="entry name" value="WD40"/>
    <property type="match status" value="4"/>
</dbReference>
<dbReference type="InterPro" id="IPR020472">
    <property type="entry name" value="WD40_PAC1"/>
</dbReference>
<feature type="non-terminal residue" evidence="4">
    <location>
        <position position="158"/>
    </location>
</feature>
<proteinExistence type="predicted"/>
<dbReference type="PROSITE" id="PS50082">
    <property type="entry name" value="WD_REPEATS_2"/>
    <property type="match status" value="4"/>
</dbReference>
<dbReference type="VEuPathDB" id="FungiDB:PLEOSDRAFT_9908"/>
<evidence type="ECO:0000256" key="2">
    <source>
        <dbReference type="ARBA" id="ARBA00022737"/>
    </source>
</evidence>
<dbReference type="STRING" id="1137138.A0A067N7Z0"/>
<name>A0A067N7Z0_PLEO1</name>
<dbReference type="GO" id="GO:1990234">
    <property type="term" value="C:transferase complex"/>
    <property type="evidence" value="ECO:0007669"/>
    <property type="project" value="UniProtKB-ARBA"/>
</dbReference>
<feature type="repeat" description="WD" evidence="3">
    <location>
        <begin position="131"/>
        <end position="158"/>
    </location>
</feature>
<dbReference type="PRINTS" id="PR00320">
    <property type="entry name" value="GPROTEINBRPT"/>
</dbReference>
<feature type="repeat" description="WD" evidence="3">
    <location>
        <begin position="1"/>
        <end position="23"/>
    </location>
</feature>
<sequence length="158" mass="17434">VAFSPDGLKIAAALDDSTIKIYNRISADDPAIRILIGHRDWIRSLAFSPNGYYLVSGSDDCTIRVWDVSADNLGQQTTEKLEERHSTWIRCVAISQSGDMIASASDDCTIRCWEVKAEKGTKTVAKYHTKSAVCSLAFSKDGKKLVTGNYLGEIQVWD</sequence>
<feature type="repeat" description="WD" evidence="3">
    <location>
        <begin position="82"/>
        <end position="123"/>
    </location>
</feature>
<dbReference type="EMBL" id="KL198012">
    <property type="protein sequence ID" value="KDQ24153.1"/>
    <property type="molecule type" value="Genomic_DNA"/>
</dbReference>
<accession>A0A067N7Z0</accession>
<dbReference type="SUPFAM" id="SSF50978">
    <property type="entry name" value="WD40 repeat-like"/>
    <property type="match status" value="1"/>
</dbReference>
<dbReference type="Proteomes" id="UP000027073">
    <property type="component" value="Unassembled WGS sequence"/>
</dbReference>
<evidence type="ECO:0000313" key="4">
    <source>
        <dbReference type="EMBL" id="KDQ24153.1"/>
    </source>
</evidence>
<dbReference type="SMART" id="SM00320">
    <property type="entry name" value="WD40"/>
    <property type="match status" value="3"/>
</dbReference>
<feature type="repeat" description="WD" evidence="3">
    <location>
        <begin position="35"/>
        <end position="76"/>
    </location>
</feature>
<dbReference type="InterPro" id="IPR036322">
    <property type="entry name" value="WD40_repeat_dom_sf"/>
</dbReference>
<dbReference type="InterPro" id="IPR001680">
    <property type="entry name" value="WD40_rpt"/>
</dbReference>
<gene>
    <name evidence="4" type="ORF">PLEOSDRAFT_9908</name>
</gene>
<dbReference type="AlphaFoldDB" id="A0A067N7Z0"/>
<dbReference type="OrthoDB" id="538223at2759"/>
<evidence type="ECO:0000313" key="5">
    <source>
        <dbReference type="Proteomes" id="UP000027073"/>
    </source>
</evidence>
<dbReference type="InterPro" id="IPR019775">
    <property type="entry name" value="WD40_repeat_CS"/>
</dbReference>
<dbReference type="InterPro" id="IPR015943">
    <property type="entry name" value="WD40/YVTN_repeat-like_dom_sf"/>
</dbReference>
<keyword evidence="1 3" id="KW-0853">WD repeat</keyword>
<protein>
    <submittedName>
        <fullName evidence="4">Uncharacterized protein</fullName>
    </submittedName>
</protein>
<evidence type="ECO:0000256" key="1">
    <source>
        <dbReference type="ARBA" id="ARBA00022574"/>
    </source>
</evidence>
<dbReference type="PROSITE" id="PS00678">
    <property type="entry name" value="WD_REPEATS_1"/>
    <property type="match status" value="1"/>
</dbReference>
<dbReference type="PROSITE" id="PS50294">
    <property type="entry name" value="WD_REPEATS_REGION"/>
    <property type="match status" value="3"/>
</dbReference>
<reference evidence="5" key="1">
    <citation type="journal article" date="2014" name="Proc. Natl. Acad. Sci. U.S.A.">
        <title>Extensive sampling of basidiomycete genomes demonstrates inadequacy of the white-rot/brown-rot paradigm for wood decay fungi.</title>
        <authorList>
            <person name="Riley R."/>
            <person name="Salamov A.A."/>
            <person name="Brown D.W."/>
            <person name="Nagy L.G."/>
            <person name="Floudas D."/>
            <person name="Held B.W."/>
            <person name="Levasseur A."/>
            <person name="Lombard V."/>
            <person name="Morin E."/>
            <person name="Otillar R."/>
            <person name="Lindquist E.A."/>
            <person name="Sun H."/>
            <person name="LaButti K.M."/>
            <person name="Schmutz J."/>
            <person name="Jabbour D."/>
            <person name="Luo H."/>
            <person name="Baker S.E."/>
            <person name="Pisabarro A.G."/>
            <person name="Walton J.D."/>
            <person name="Blanchette R.A."/>
            <person name="Henrissat B."/>
            <person name="Martin F."/>
            <person name="Cullen D."/>
            <person name="Hibbett D.S."/>
            <person name="Grigoriev I.V."/>
        </authorList>
    </citation>
    <scope>NUCLEOTIDE SEQUENCE [LARGE SCALE GENOMIC DNA]</scope>
    <source>
        <strain evidence="5">PC15</strain>
    </source>
</reference>
<feature type="non-terminal residue" evidence="4">
    <location>
        <position position="1"/>
    </location>
</feature>
<dbReference type="PANTHER" id="PTHR22847:SF637">
    <property type="entry name" value="WD REPEAT DOMAIN 5B"/>
    <property type="match status" value="1"/>
</dbReference>
<evidence type="ECO:0000256" key="3">
    <source>
        <dbReference type="PROSITE-ProRule" id="PRU00221"/>
    </source>
</evidence>
<dbReference type="InParanoid" id="A0A067N7Z0"/>
<dbReference type="HOGENOM" id="CLU_000288_57_18_1"/>
<keyword evidence="2" id="KW-0677">Repeat</keyword>